<dbReference type="AlphaFoldDB" id="A0A8G2CJ79"/>
<keyword evidence="1" id="KW-0732">Signal</keyword>
<organism evidence="2 3">
    <name type="scientific">Acidiphilium rubrum</name>
    <dbReference type="NCBI Taxonomy" id="526"/>
    <lineage>
        <taxon>Bacteria</taxon>
        <taxon>Pseudomonadati</taxon>
        <taxon>Pseudomonadota</taxon>
        <taxon>Alphaproteobacteria</taxon>
        <taxon>Acetobacterales</taxon>
        <taxon>Acidocellaceae</taxon>
        <taxon>Acidiphilium</taxon>
    </lineage>
</organism>
<protein>
    <recommendedName>
        <fullName evidence="4">Tat (Twin-arginine translocation) pathway signal sequence</fullName>
    </recommendedName>
</protein>
<dbReference type="Proteomes" id="UP000186308">
    <property type="component" value="Unassembled WGS sequence"/>
</dbReference>
<gene>
    <name evidence="2" type="ORF">SAMN05421828_10519</name>
</gene>
<dbReference type="EMBL" id="FTNE01000005">
    <property type="protein sequence ID" value="SIQ46196.1"/>
    <property type="molecule type" value="Genomic_DNA"/>
</dbReference>
<dbReference type="OrthoDB" id="7284921at2"/>
<evidence type="ECO:0008006" key="4">
    <source>
        <dbReference type="Google" id="ProtNLM"/>
    </source>
</evidence>
<sequence length="131" mass="14137">MNRRRTLAALAAGTAAALVAPIAAHASNPDAELIALCARFDANERRYLTLYTDDIPIEDEAARDALAEPIQAEQRDLAERITSYRITTLAGFAAVARSLGLWDSTIGEPSEHSGIDEQLVAMLVRDARAMS</sequence>
<dbReference type="InterPro" id="IPR006311">
    <property type="entry name" value="TAT_signal"/>
</dbReference>
<comment type="caution">
    <text evidence="2">The sequence shown here is derived from an EMBL/GenBank/DDBJ whole genome shotgun (WGS) entry which is preliminary data.</text>
</comment>
<keyword evidence="3" id="KW-1185">Reference proteome</keyword>
<evidence type="ECO:0000313" key="2">
    <source>
        <dbReference type="EMBL" id="SIQ46196.1"/>
    </source>
</evidence>
<dbReference type="RefSeq" id="WP_029313058.1">
    <property type="nucleotide sequence ID" value="NZ_FTNE01000005.1"/>
</dbReference>
<evidence type="ECO:0000313" key="3">
    <source>
        <dbReference type="Proteomes" id="UP000186308"/>
    </source>
</evidence>
<reference evidence="2 3" key="1">
    <citation type="submission" date="2017-01" db="EMBL/GenBank/DDBJ databases">
        <authorList>
            <person name="Varghese N."/>
            <person name="Submissions S."/>
        </authorList>
    </citation>
    <scope>NUCLEOTIDE SEQUENCE [LARGE SCALE GENOMIC DNA]</scope>
    <source>
        <strain evidence="2 3">ATCC 35905</strain>
    </source>
</reference>
<accession>A0A8G2CJ79</accession>
<evidence type="ECO:0000256" key="1">
    <source>
        <dbReference type="SAM" id="SignalP"/>
    </source>
</evidence>
<name>A0A8G2CJ79_ACIRU</name>
<dbReference type="PROSITE" id="PS51318">
    <property type="entry name" value="TAT"/>
    <property type="match status" value="1"/>
</dbReference>
<proteinExistence type="predicted"/>
<feature type="chain" id="PRO_5034354019" description="Tat (Twin-arginine translocation) pathway signal sequence" evidence="1">
    <location>
        <begin position="27"/>
        <end position="131"/>
    </location>
</feature>
<feature type="signal peptide" evidence="1">
    <location>
        <begin position="1"/>
        <end position="26"/>
    </location>
</feature>